<dbReference type="Proteomes" id="UP001239111">
    <property type="component" value="Chromosome 3"/>
</dbReference>
<accession>A0ACC2NRA4</accession>
<keyword evidence="2" id="KW-1185">Reference proteome</keyword>
<name>A0ACC2NRA4_9HYME</name>
<proteinExistence type="predicted"/>
<organism evidence="1 2">
    <name type="scientific">Eretmocerus hayati</name>
    <dbReference type="NCBI Taxonomy" id="131215"/>
    <lineage>
        <taxon>Eukaryota</taxon>
        <taxon>Metazoa</taxon>
        <taxon>Ecdysozoa</taxon>
        <taxon>Arthropoda</taxon>
        <taxon>Hexapoda</taxon>
        <taxon>Insecta</taxon>
        <taxon>Pterygota</taxon>
        <taxon>Neoptera</taxon>
        <taxon>Endopterygota</taxon>
        <taxon>Hymenoptera</taxon>
        <taxon>Apocrita</taxon>
        <taxon>Proctotrupomorpha</taxon>
        <taxon>Chalcidoidea</taxon>
        <taxon>Aphelinidae</taxon>
        <taxon>Aphelininae</taxon>
        <taxon>Eretmocerus</taxon>
    </lineage>
</organism>
<protein>
    <submittedName>
        <fullName evidence="1">Uncharacterized protein</fullName>
    </submittedName>
</protein>
<gene>
    <name evidence="1" type="ORF">QAD02_004640</name>
</gene>
<evidence type="ECO:0000313" key="2">
    <source>
        <dbReference type="Proteomes" id="UP001239111"/>
    </source>
</evidence>
<evidence type="ECO:0000313" key="1">
    <source>
        <dbReference type="EMBL" id="KAJ8673378.1"/>
    </source>
</evidence>
<comment type="caution">
    <text evidence="1">The sequence shown here is derived from an EMBL/GenBank/DDBJ whole genome shotgun (WGS) entry which is preliminary data.</text>
</comment>
<sequence>MRLSLFGSNAKVLLVGEGNFSFAATLVKHNLNIALVATCYDNNIKETAKQNVEILKNHGAQVILGVDATQLENHDTLKSEHFDTVVFNFPHVGGKMRIEKNRELIKRFFISVRKVIQRNGQVLMSLCNGQGGTLADECQRTWNDSWQITEMAAHGDFIVSAVEPFDSTLFDTYTVTGYRSLEKKFNTQGSLVHILKLADEPNLENIRPVIPIDLSKSHHKIVNWNDLILELDNLGGLDKNVEKNQGFTKSYHFDITMQNFQGWKFVATICRTVINSNSPQRDILLPKRCRIVSSFMCKSFHNTHQMSKNDHVPSALRNMKPKSQKNTPQHFTDMKQVRVKGGNGGDGCISFLQLWCNDRAGPDGGDGGHGGHIVFQVSNDVKDLSTVPGILEAEQGENGANEDCFGKNAKHNVVKVPIGTIVRDTDGTILADLDENGMMYIAARGGAGGHGNAYFKSDVNQAPKVAEFGGEGESKQYVLEVRSMAHLGLIGLPNAGKSTLLRAITRARPKVAEYPFTTLKPHIGMIQYDDYEQVAVADLPGLIPDSHKNKGLGITFLKHAERCAGLMFIIDITQDEPWTHLEALEFEISQFNENLLERPKIVIANKIDLPQANDNLELMKKHVDIPIIPISAKMGLNISALLREIRILYDNHIRDSEEAESQDAV</sequence>
<reference evidence="1" key="1">
    <citation type="submission" date="2023-04" db="EMBL/GenBank/DDBJ databases">
        <title>A chromosome-level genome assembly of the parasitoid wasp Eretmocerus hayati.</title>
        <authorList>
            <person name="Zhong Y."/>
            <person name="Liu S."/>
            <person name="Liu Y."/>
        </authorList>
    </citation>
    <scope>NUCLEOTIDE SEQUENCE</scope>
    <source>
        <strain evidence="1">ZJU_SS_LIU_2023</strain>
    </source>
</reference>
<dbReference type="EMBL" id="CM056743">
    <property type="protein sequence ID" value="KAJ8673378.1"/>
    <property type="molecule type" value="Genomic_DNA"/>
</dbReference>